<dbReference type="Pfam" id="PF00107">
    <property type="entry name" value="ADH_zinc_N"/>
    <property type="match status" value="1"/>
</dbReference>
<proteinExistence type="inferred from homology"/>
<evidence type="ECO:0000256" key="4">
    <source>
        <dbReference type="SAM" id="MobiDB-lite"/>
    </source>
</evidence>
<dbReference type="OrthoDB" id="48317at2759"/>
<dbReference type="SMART" id="SM00829">
    <property type="entry name" value="PKS_ER"/>
    <property type="match status" value="1"/>
</dbReference>
<evidence type="ECO:0000313" key="7">
    <source>
        <dbReference type="EMBL" id="WPB01681.1"/>
    </source>
</evidence>
<dbReference type="InterPro" id="IPR011032">
    <property type="entry name" value="GroES-like_sf"/>
</dbReference>
<evidence type="ECO:0000256" key="2">
    <source>
        <dbReference type="ARBA" id="ARBA00011245"/>
    </source>
</evidence>
<comment type="subunit">
    <text evidence="2">Monomer.</text>
</comment>
<dbReference type="Gene3D" id="3.40.50.720">
    <property type="entry name" value="NAD(P)-binding Rossmann-like Domain"/>
    <property type="match status" value="1"/>
</dbReference>
<dbReference type="AlphaFoldDB" id="A0A2G5HM07"/>
<keyword evidence="3" id="KW-0560">Oxidoreductase</keyword>
<dbReference type="Pfam" id="PF08240">
    <property type="entry name" value="ADH_N"/>
    <property type="match status" value="1"/>
</dbReference>
<feature type="region of interest" description="Disordered" evidence="4">
    <location>
        <begin position="375"/>
        <end position="398"/>
    </location>
</feature>
<feature type="domain" description="Enoyl reductase (ER)" evidence="5">
    <location>
        <begin position="47"/>
        <end position="382"/>
    </location>
</feature>
<dbReference type="PANTHER" id="PTHR45348">
    <property type="entry name" value="HYPOTHETICAL OXIDOREDUCTASE (EUROFUNG)"/>
    <property type="match status" value="1"/>
</dbReference>
<dbReference type="Gene3D" id="3.90.180.10">
    <property type="entry name" value="Medium-chain alcohol dehydrogenases, catalytic domain"/>
    <property type="match status" value="1"/>
</dbReference>
<evidence type="ECO:0000256" key="3">
    <source>
        <dbReference type="ARBA" id="ARBA00023002"/>
    </source>
</evidence>
<comment type="similarity">
    <text evidence="1">Belongs to the zinc-containing alcohol dehydrogenase family.</text>
</comment>
<dbReference type="EMBL" id="LKMD01000105">
    <property type="protein sequence ID" value="PIA93538.1"/>
    <property type="molecule type" value="Genomic_DNA"/>
</dbReference>
<dbReference type="InterPro" id="IPR013149">
    <property type="entry name" value="ADH-like_C"/>
</dbReference>
<organism evidence="6 8">
    <name type="scientific">Cercospora beticola</name>
    <name type="common">Sugarbeet leaf spot fungus</name>
    <dbReference type="NCBI Taxonomy" id="122368"/>
    <lineage>
        <taxon>Eukaryota</taxon>
        <taxon>Fungi</taxon>
        <taxon>Dikarya</taxon>
        <taxon>Ascomycota</taxon>
        <taxon>Pezizomycotina</taxon>
        <taxon>Dothideomycetes</taxon>
        <taxon>Dothideomycetidae</taxon>
        <taxon>Mycosphaerellales</taxon>
        <taxon>Mycosphaerellaceae</taxon>
        <taxon>Cercospora</taxon>
    </lineage>
</organism>
<feature type="compositionally biased region" description="Basic and acidic residues" evidence="4">
    <location>
        <begin position="375"/>
        <end position="387"/>
    </location>
</feature>
<dbReference type="GO" id="GO:0016651">
    <property type="term" value="F:oxidoreductase activity, acting on NAD(P)H"/>
    <property type="evidence" value="ECO:0007669"/>
    <property type="project" value="InterPro"/>
</dbReference>
<dbReference type="InterPro" id="IPR047122">
    <property type="entry name" value="Trans-enoyl_RdTase-like"/>
</dbReference>
<dbReference type="InterPro" id="IPR020843">
    <property type="entry name" value="ER"/>
</dbReference>
<evidence type="ECO:0000259" key="5">
    <source>
        <dbReference type="SMART" id="SM00829"/>
    </source>
</evidence>
<reference evidence="6 8" key="1">
    <citation type="submission" date="2015-10" db="EMBL/GenBank/DDBJ databases">
        <title>The cercosporin biosynthetic gene cluster was horizontally transferred to several fungal lineages and shown to be expanded in Cercospora beticola based on microsynteny with recipient genomes.</title>
        <authorList>
            <person name="De Jonge R."/>
            <person name="Ebert M.K."/>
            <person name="Suttle J.C."/>
            <person name="Jurick Ii W.M."/>
            <person name="Secor G.A."/>
            <person name="Thomma B.P."/>
            <person name="Van De Peer Y."/>
            <person name="Bolton M.D."/>
        </authorList>
    </citation>
    <scope>NUCLEOTIDE SEQUENCE [LARGE SCALE GENOMIC DNA]</scope>
    <source>
        <strain evidence="6 8">09-40</strain>
    </source>
</reference>
<evidence type="ECO:0000313" key="9">
    <source>
        <dbReference type="Proteomes" id="UP001302367"/>
    </source>
</evidence>
<sequence>MVGTNNNHAAYRQRCSVLRRAELDLSAAQRSFRLGILATIDNEENFGLIRQSAGQAIVQRIPIPELRDGYILVRTVAIALNPTDHTSLDTAGAPGTLVGCDYAGVVVKVGKGVTRSFQPGDRIAGFAHGANDAYPEGGAFARYIVVKGDLQLHISDNVDFEAAASTGVAIGTSMYALHKSLSLPLPGSSSLANGEPLLVYGGSTSTGSIAVQLAAQLGYSVITTCSPKHFDLLRERGAKLLYDYRAPSVGESIRTATKNKLKLVFDTVSIESSAAICAQAFGSEGGIYCNLLDTVCSRDHVNSVSFLGYSITGEKYVYEGEKITAQPEDFTLGRQYMDIAEKLWAKGQLKMHPQRVGSKGLYRTLEGMQEMRDGKVSGEKLVDRIEDTPWPEANPSSD</sequence>
<name>A0A2G5HM07_CERBT</name>
<keyword evidence="9" id="KW-1185">Reference proteome</keyword>
<evidence type="ECO:0000313" key="6">
    <source>
        <dbReference type="EMBL" id="PIA93538.1"/>
    </source>
</evidence>
<dbReference type="EMBL" id="CP134187">
    <property type="protein sequence ID" value="WPB01681.1"/>
    <property type="molecule type" value="Genomic_DNA"/>
</dbReference>
<dbReference type="InterPro" id="IPR036291">
    <property type="entry name" value="NAD(P)-bd_dom_sf"/>
</dbReference>
<dbReference type="SUPFAM" id="SSF50129">
    <property type="entry name" value="GroES-like"/>
    <property type="match status" value="1"/>
</dbReference>
<evidence type="ECO:0000313" key="8">
    <source>
        <dbReference type="Proteomes" id="UP000230605"/>
    </source>
</evidence>
<dbReference type="InterPro" id="IPR013154">
    <property type="entry name" value="ADH-like_N"/>
</dbReference>
<evidence type="ECO:0000256" key="1">
    <source>
        <dbReference type="ARBA" id="ARBA00008072"/>
    </source>
</evidence>
<dbReference type="Proteomes" id="UP000230605">
    <property type="component" value="Chromosome 4"/>
</dbReference>
<dbReference type="CDD" id="cd08249">
    <property type="entry name" value="enoyl_reductase_like"/>
    <property type="match status" value="1"/>
</dbReference>
<reference evidence="7 9" key="2">
    <citation type="submission" date="2023-09" db="EMBL/GenBank/DDBJ databases">
        <title>Complete-Gapless Cercospora beticola genome.</title>
        <authorList>
            <person name="Wyatt N.A."/>
            <person name="Spanner R.E."/>
            <person name="Bolton M.D."/>
        </authorList>
    </citation>
    <scope>NUCLEOTIDE SEQUENCE [LARGE SCALE GENOMIC DNA]</scope>
    <source>
        <strain evidence="7">Cb09-40</strain>
    </source>
</reference>
<dbReference type="PANTHER" id="PTHR45348:SF2">
    <property type="entry name" value="ZINC-TYPE ALCOHOL DEHYDROGENASE-LIKE PROTEIN C2E1P3.01"/>
    <property type="match status" value="1"/>
</dbReference>
<gene>
    <name evidence="6" type="ORF">CB0940_04440</name>
    <name evidence="7" type="ORF">RHO25_006311</name>
</gene>
<dbReference type="Proteomes" id="UP001302367">
    <property type="component" value="Chromosome 4"/>
</dbReference>
<protein>
    <submittedName>
        <fullName evidence="6">Protein TOXD</fullName>
    </submittedName>
</protein>
<dbReference type="SUPFAM" id="SSF51735">
    <property type="entry name" value="NAD(P)-binding Rossmann-fold domains"/>
    <property type="match status" value="1"/>
</dbReference>
<accession>A0A2G5HM07</accession>